<protein>
    <submittedName>
        <fullName evidence="1">Uncharacterized protein</fullName>
    </submittedName>
</protein>
<keyword evidence="2" id="KW-1185">Reference proteome</keyword>
<evidence type="ECO:0000313" key="2">
    <source>
        <dbReference type="Proteomes" id="UP000029444"/>
    </source>
</evidence>
<proteinExistence type="predicted"/>
<dbReference type="STRING" id="1177154.Y5S_03684"/>
<dbReference type="RefSeq" id="WP_035235254.1">
    <property type="nucleotide sequence ID" value="NZ_ARXV01000024.1"/>
</dbReference>
<name>A0A095SAN7_9GAMM</name>
<reference evidence="1 2" key="1">
    <citation type="submission" date="2012-09" db="EMBL/GenBank/DDBJ databases">
        <title>Genome Sequence of alkane-degrading Bacterium Alcanivorax sp. 19-m-6.</title>
        <authorList>
            <person name="Lai Q."/>
            <person name="Shao Z."/>
        </authorList>
    </citation>
    <scope>NUCLEOTIDE SEQUENCE [LARGE SCALE GENOMIC DNA]</scope>
    <source>
        <strain evidence="1 2">19-m-6</strain>
    </source>
</reference>
<comment type="caution">
    <text evidence="1">The sequence shown here is derived from an EMBL/GenBank/DDBJ whole genome shotgun (WGS) entry which is preliminary data.</text>
</comment>
<sequence>MSVSIKSLVLEAVEEALRVAQHQTEKQRPIENINARSIADRLLEEKMVGMADTDTRNLYLVTALIESEDDLNESLELEEVWKGLKDGYITGFNGNESGRYAFDVHTLIRG</sequence>
<dbReference type="EMBL" id="ARXV01000024">
    <property type="protein sequence ID" value="KGD61676.1"/>
    <property type="molecule type" value="Genomic_DNA"/>
</dbReference>
<evidence type="ECO:0000313" key="1">
    <source>
        <dbReference type="EMBL" id="KGD61676.1"/>
    </source>
</evidence>
<organism evidence="1 2">
    <name type="scientific">Alcanivorax nanhaiticus</name>
    <dbReference type="NCBI Taxonomy" id="1177154"/>
    <lineage>
        <taxon>Bacteria</taxon>
        <taxon>Pseudomonadati</taxon>
        <taxon>Pseudomonadota</taxon>
        <taxon>Gammaproteobacteria</taxon>
        <taxon>Oceanospirillales</taxon>
        <taxon>Alcanivoracaceae</taxon>
        <taxon>Alcanivorax</taxon>
    </lineage>
</organism>
<dbReference type="PATRIC" id="fig|1177154.3.peg.3692"/>
<gene>
    <name evidence="1" type="ORF">Y5S_03684</name>
</gene>
<accession>A0A095SAN7</accession>
<dbReference type="AlphaFoldDB" id="A0A095SAN7"/>
<dbReference type="Proteomes" id="UP000029444">
    <property type="component" value="Unassembled WGS sequence"/>
</dbReference>